<dbReference type="InterPro" id="IPR038731">
    <property type="entry name" value="RgtA/B/C-like"/>
</dbReference>
<proteinExistence type="predicted"/>
<evidence type="ECO:0000259" key="9">
    <source>
        <dbReference type="Pfam" id="PF13231"/>
    </source>
</evidence>
<keyword evidence="3 10" id="KW-0328">Glycosyltransferase</keyword>
<evidence type="ECO:0000256" key="8">
    <source>
        <dbReference type="SAM" id="Phobius"/>
    </source>
</evidence>
<sequence>MSKFHKTVAVLGVLGLFIVLGLSASPGLFTIDEFVLFAGADAMARGHGFFVQNGTPELQSGQLRLWILILGENGYTPQYPAGSAIVGAPLLALLGTKGLMLANAVAALAAVFVLYRMTTRHFGGQSAAIVACLLLLCCSFFLEYAFAVWPHTVEMLAVLVAASLALDIIHAQKPQAWHCVLAGVALGLGLHFRLSVVLAGAAIGIAIFLLHARPVRPLLLIGLGFLPFGIAASLINWVKFGTLNPATYGQSNGGGTSLSAHLVMLVVLVVLALGAFVFKKMLGEERYRRKLVVGCALAVLVTLAVGYQFAGAYLHGFWALMVDAKALADPRSGVVALDNGTQLFWGFWKKALGQSLPWMALALPALIGRGYLTGRTRVTLLLLFLVWSLPFFPKDWHGGLGSNMRYLLPLVPFFCASAAPVLVDLWQRAKQPRIWVLSGLFAGFVILVAWSKFMPSGQGGAHQMLPTWILLGTAALSLAWHGSKKPRLLSQGLLLAGALSAALASALALQDYRNAQLTRQDAVEYSRAHSGLPDRAVAYVPSRYLIGWALRGGHFAALPHEQSGKIDMALLESALAQGYRVFIWPQYINEQLESDARFDLVLTDIGMEEARLFEIVSSTAREP</sequence>
<evidence type="ECO:0000256" key="6">
    <source>
        <dbReference type="ARBA" id="ARBA00022989"/>
    </source>
</evidence>
<feature type="transmembrane region" description="Helical" evidence="8">
    <location>
        <begin position="258"/>
        <end position="278"/>
    </location>
</feature>
<name>A0ABS7J0U9_9SPHN</name>
<feature type="transmembrane region" description="Helical" evidence="8">
    <location>
        <begin position="406"/>
        <end position="426"/>
    </location>
</feature>
<comment type="caution">
    <text evidence="10">The sequence shown here is derived from an EMBL/GenBank/DDBJ whole genome shotgun (WGS) entry which is preliminary data.</text>
</comment>
<keyword evidence="2" id="KW-1003">Cell membrane</keyword>
<feature type="transmembrane region" description="Helical" evidence="8">
    <location>
        <begin position="127"/>
        <end position="149"/>
    </location>
</feature>
<feature type="transmembrane region" description="Helical" evidence="8">
    <location>
        <begin position="190"/>
        <end position="211"/>
    </location>
</feature>
<accession>A0ABS7J0U9</accession>
<keyword evidence="4 10" id="KW-0808">Transferase</keyword>
<feature type="transmembrane region" description="Helical" evidence="8">
    <location>
        <begin position="290"/>
        <end position="310"/>
    </location>
</feature>
<evidence type="ECO:0000256" key="4">
    <source>
        <dbReference type="ARBA" id="ARBA00022679"/>
    </source>
</evidence>
<dbReference type="PANTHER" id="PTHR33908">
    <property type="entry name" value="MANNOSYLTRANSFERASE YKCB-RELATED"/>
    <property type="match status" value="1"/>
</dbReference>
<evidence type="ECO:0000256" key="3">
    <source>
        <dbReference type="ARBA" id="ARBA00022676"/>
    </source>
</evidence>
<protein>
    <submittedName>
        <fullName evidence="10">Glycosyltransferase family 39 protein</fullName>
        <ecNumber evidence="10">2.4.-.-</ecNumber>
    </submittedName>
</protein>
<dbReference type="Proteomes" id="UP000783253">
    <property type="component" value="Unassembled WGS sequence"/>
</dbReference>
<feature type="transmembrane region" description="Helical" evidence="8">
    <location>
        <begin position="378"/>
        <end position="394"/>
    </location>
</feature>
<keyword evidence="7 8" id="KW-0472">Membrane</keyword>
<evidence type="ECO:0000256" key="7">
    <source>
        <dbReference type="ARBA" id="ARBA00023136"/>
    </source>
</evidence>
<feature type="transmembrane region" description="Helical" evidence="8">
    <location>
        <begin position="218"/>
        <end position="238"/>
    </location>
</feature>
<feature type="transmembrane region" description="Helical" evidence="8">
    <location>
        <begin position="351"/>
        <end position="371"/>
    </location>
</feature>
<comment type="subcellular location">
    <subcellularLocation>
        <location evidence="1">Cell membrane</location>
        <topology evidence="1">Multi-pass membrane protein</topology>
    </subcellularLocation>
</comment>
<dbReference type="InterPro" id="IPR050297">
    <property type="entry name" value="LipidA_mod_glycosyltrf_83"/>
</dbReference>
<evidence type="ECO:0000256" key="5">
    <source>
        <dbReference type="ARBA" id="ARBA00022692"/>
    </source>
</evidence>
<feature type="transmembrane region" description="Helical" evidence="8">
    <location>
        <begin position="433"/>
        <end position="451"/>
    </location>
</feature>
<evidence type="ECO:0000256" key="1">
    <source>
        <dbReference type="ARBA" id="ARBA00004651"/>
    </source>
</evidence>
<evidence type="ECO:0000313" key="10">
    <source>
        <dbReference type="EMBL" id="MBX7457689.1"/>
    </source>
</evidence>
<dbReference type="Pfam" id="PF13231">
    <property type="entry name" value="PMT_2"/>
    <property type="match status" value="1"/>
</dbReference>
<gene>
    <name evidence="10" type="ORF">K3152_05480</name>
</gene>
<feature type="domain" description="Glycosyltransferase RgtA/B/C/D-like" evidence="9">
    <location>
        <begin position="98"/>
        <end position="213"/>
    </location>
</feature>
<keyword evidence="6 8" id="KW-1133">Transmembrane helix</keyword>
<reference evidence="10 11" key="1">
    <citation type="submission" date="2021-08" db="EMBL/GenBank/DDBJ databases">
        <title>Comparative Genomics Analysis of the Genus Qipengyuania Reveals Extensive Genetic Diversity and Metabolic Versatility, Including the Description of Fifteen Novel Species.</title>
        <authorList>
            <person name="Liu Y."/>
        </authorList>
    </citation>
    <scope>NUCLEOTIDE SEQUENCE [LARGE SCALE GENOMIC DNA]</scope>
    <source>
        <strain evidence="10 11">1NDH17</strain>
    </source>
</reference>
<organism evidence="10 11">
    <name type="scientific">Qipengyuania polymorpha</name>
    <dbReference type="NCBI Taxonomy" id="2867234"/>
    <lineage>
        <taxon>Bacteria</taxon>
        <taxon>Pseudomonadati</taxon>
        <taxon>Pseudomonadota</taxon>
        <taxon>Alphaproteobacteria</taxon>
        <taxon>Sphingomonadales</taxon>
        <taxon>Erythrobacteraceae</taxon>
        <taxon>Qipengyuania</taxon>
    </lineage>
</organism>
<dbReference type="GO" id="GO:0016757">
    <property type="term" value="F:glycosyltransferase activity"/>
    <property type="evidence" value="ECO:0007669"/>
    <property type="project" value="UniProtKB-KW"/>
</dbReference>
<evidence type="ECO:0000313" key="11">
    <source>
        <dbReference type="Proteomes" id="UP000783253"/>
    </source>
</evidence>
<dbReference type="RefSeq" id="WP_221573129.1">
    <property type="nucleotide sequence ID" value="NZ_JAIGNK010000002.1"/>
</dbReference>
<dbReference type="PANTHER" id="PTHR33908:SF11">
    <property type="entry name" value="MEMBRANE PROTEIN"/>
    <property type="match status" value="1"/>
</dbReference>
<keyword evidence="5 8" id="KW-0812">Transmembrane</keyword>
<feature type="transmembrane region" description="Helical" evidence="8">
    <location>
        <begin position="492"/>
        <end position="509"/>
    </location>
</feature>
<evidence type="ECO:0000256" key="2">
    <source>
        <dbReference type="ARBA" id="ARBA00022475"/>
    </source>
</evidence>
<keyword evidence="11" id="KW-1185">Reference proteome</keyword>
<dbReference type="EMBL" id="JAIGNK010000002">
    <property type="protein sequence ID" value="MBX7457689.1"/>
    <property type="molecule type" value="Genomic_DNA"/>
</dbReference>
<feature type="transmembrane region" description="Helical" evidence="8">
    <location>
        <begin position="98"/>
        <end position="115"/>
    </location>
</feature>
<dbReference type="EC" id="2.4.-.-" evidence="10"/>